<keyword evidence="2" id="KW-0812">Transmembrane</keyword>
<feature type="domain" description="Water stress and hypersensitive response" evidence="3">
    <location>
        <begin position="39"/>
        <end position="158"/>
    </location>
</feature>
<sequence length="303" mass="34016">MRSRIWVVAIAMVFVAIALIWWRAAKINNKNNSMLQPELSVASVSINNIDDEKIDMNAKMNLKNPLPVELKSQKLNYRLLINGTKVLESSYNKPISVKSNDSSSIEMPMEILAKPLISILDQLKDQKIDSAVYTLQASMDIDVPIAGKRTFDFDETKKLPSFLLPKIKTEDLDIKKLKFKESSLKMDVVVENPNTYPLIMEDANYDVVVGKDLEMNGTIPGITNIPAKSSATVPVQLDIQTQKIAKLAWNTLFNKDDTPFAVNFSCKIVSKNEMFDDSKIAMKTTGTLKDLKEARENVKEATN</sequence>
<dbReference type="Pfam" id="PF03168">
    <property type="entry name" value="LEA_2"/>
    <property type="match status" value="1"/>
</dbReference>
<dbReference type="RefSeq" id="WP_254152742.1">
    <property type="nucleotide sequence ID" value="NZ_JAHESD010000008.1"/>
</dbReference>
<keyword evidence="2" id="KW-1133">Transmembrane helix</keyword>
<dbReference type="SUPFAM" id="SSF117070">
    <property type="entry name" value="LEA14-like"/>
    <property type="match status" value="2"/>
</dbReference>
<comment type="similarity">
    <text evidence="1">Belongs to the LEA type 2 family.</text>
</comment>
<organism evidence="4 5">
    <name type="scientific">Chryseosolibacter indicus</name>
    <dbReference type="NCBI Taxonomy" id="2782351"/>
    <lineage>
        <taxon>Bacteria</taxon>
        <taxon>Pseudomonadati</taxon>
        <taxon>Bacteroidota</taxon>
        <taxon>Cytophagia</taxon>
        <taxon>Cytophagales</taxon>
        <taxon>Chryseotaleaceae</taxon>
        <taxon>Chryseosolibacter</taxon>
    </lineage>
</organism>
<evidence type="ECO:0000259" key="3">
    <source>
        <dbReference type="SMART" id="SM00769"/>
    </source>
</evidence>
<accession>A0ABS5VNR5</accession>
<feature type="domain" description="Water stress and hypersensitive response" evidence="3">
    <location>
        <begin position="167"/>
        <end position="287"/>
    </location>
</feature>
<evidence type="ECO:0000256" key="2">
    <source>
        <dbReference type="SAM" id="Phobius"/>
    </source>
</evidence>
<dbReference type="InterPro" id="IPR045043">
    <property type="entry name" value="Lea14-like"/>
</dbReference>
<dbReference type="InterPro" id="IPR013990">
    <property type="entry name" value="WHy-dom"/>
</dbReference>
<feature type="transmembrane region" description="Helical" evidence="2">
    <location>
        <begin position="6"/>
        <end position="24"/>
    </location>
</feature>
<evidence type="ECO:0000313" key="5">
    <source>
        <dbReference type="Proteomes" id="UP000772618"/>
    </source>
</evidence>
<dbReference type="PANTHER" id="PTHR31459:SF2">
    <property type="entry name" value="OS03G0843300 PROTEIN"/>
    <property type="match status" value="1"/>
</dbReference>
<name>A0ABS5VNR5_9BACT</name>
<dbReference type="SMART" id="SM00769">
    <property type="entry name" value="WHy"/>
    <property type="match status" value="2"/>
</dbReference>
<keyword evidence="5" id="KW-1185">Reference proteome</keyword>
<reference evidence="4 5" key="1">
    <citation type="submission" date="2021-05" db="EMBL/GenBank/DDBJ databases">
        <title>A Polyphasic approach of four new species of the genus Ohtaekwangia: Ohtaekwangia histidinii sp. nov., Ohtaekwangia cretensis sp. nov., Ohtaekwangia indiensis sp. nov., Ohtaekwangia reichenbachii sp. nov. from diverse environment.</title>
        <authorList>
            <person name="Octaviana S."/>
        </authorList>
    </citation>
    <scope>NUCLEOTIDE SEQUENCE [LARGE SCALE GENOMIC DNA]</scope>
    <source>
        <strain evidence="4 5">PWU20</strain>
    </source>
</reference>
<keyword evidence="2" id="KW-0472">Membrane</keyword>
<dbReference type="PANTHER" id="PTHR31459">
    <property type="match status" value="1"/>
</dbReference>
<gene>
    <name evidence="4" type="ORF">KK060_05770</name>
</gene>
<dbReference type="EMBL" id="JAHESD010000008">
    <property type="protein sequence ID" value="MBT1702776.1"/>
    <property type="molecule type" value="Genomic_DNA"/>
</dbReference>
<evidence type="ECO:0000256" key="1">
    <source>
        <dbReference type="ARBA" id="ARBA00005960"/>
    </source>
</evidence>
<dbReference type="InterPro" id="IPR004864">
    <property type="entry name" value="LEA_2"/>
</dbReference>
<dbReference type="Proteomes" id="UP000772618">
    <property type="component" value="Unassembled WGS sequence"/>
</dbReference>
<proteinExistence type="inferred from homology"/>
<evidence type="ECO:0000313" key="4">
    <source>
        <dbReference type="EMBL" id="MBT1702776.1"/>
    </source>
</evidence>
<comment type="caution">
    <text evidence="4">The sequence shown here is derived from an EMBL/GenBank/DDBJ whole genome shotgun (WGS) entry which is preliminary data.</text>
</comment>
<protein>
    <submittedName>
        <fullName evidence="4">LEA type 2 family protein</fullName>
    </submittedName>
</protein>
<dbReference type="Gene3D" id="2.60.40.1820">
    <property type="match status" value="2"/>
</dbReference>